<keyword evidence="3" id="KW-1185">Reference proteome</keyword>
<sequence length="95" mass="10835">MRFLLLMLVSLPVWAHYPVMTCELDGDQILCEVGFSDGSKAIGKKVQLITYEDEVLAVQVADKFSRVSFKKPEGEYYIHYDSGHEFPVEVDYGEL</sequence>
<proteinExistence type="predicted"/>
<organism evidence="2 3">
    <name type="scientific">Neptunomonas marina</name>
    <dbReference type="NCBI Taxonomy" id="1815562"/>
    <lineage>
        <taxon>Bacteria</taxon>
        <taxon>Pseudomonadati</taxon>
        <taxon>Pseudomonadota</taxon>
        <taxon>Gammaproteobacteria</taxon>
        <taxon>Oceanospirillales</taxon>
        <taxon>Oceanospirillaceae</taxon>
        <taxon>Neptunomonas</taxon>
    </lineage>
</organism>
<evidence type="ECO:0000313" key="2">
    <source>
        <dbReference type="EMBL" id="RVU30830.1"/>
    </source>
</evidence>
<feature type="signal peptide" evidence="1">
    <location>
        <begin position="1"/>
        <end position="15"/>
    </location>
</feature>
<accession>A0A437Q8J7</accession>
<evidence type="ECO:0000313" key="3">
    <source>
        <dbReference type="Proteomes" id="UP000282818"/>
    </source>
</evidence>
<protein>
    <submittedName>
        <fullName evidence="2">Uncharacterized protein</fullName>
    </submittedName>
</protein>
<comment type="caution">
    <text evidence="2">The sequence shown here is derived from an EMBL/GenBank/DDBJ whole genome shotgun (WGS) entry which is preliminary data.</text>
</comment>
<keyword evidence="1" id="KW-0732">Signal</keyword>
<evidence type="ECO:0000256" key="1">
    <source>
        <dbReference type="SAM" id="SignalP"/>
    </source>
</evidence>
<dbReference type="RefSeq" id="WP_127694365.1">
    <property type="nucleotide sequence ID" value="NZ_SACQ01000004.1"/>
</dbReference>
<dbReference type="AlphaFoldDB" id="A0A437Q8J7"/>
<gene>
    <name evidence="2" type="ORF">EOE65_09990</name>
</gene>
<name>A0A437Q8J7_9GAMM</name>
<dbReference type="EMBL" id="SACQ01000004">
    <property type="protein sequence ID" value="RVU30830.1"/>
    <property type="molecule type" value="Genomic_DNA"/>
</dbReference>
<dbReference type="Proteomes" id="UP000282818">
    <property type="component" value="Unassembled WGS sequence"/>
</dbReference>
<reference evidence="2 3" key="1">
    <citation type="submission" date="2019-01" db="EMBL/GenBank/DDBJ databases">
        <authorList>
            <person name="Chen W.-M."/>
        </authorList>
    </citation>
    <scope>NUCLEOTIDE SEQUENCE [LARGE SCALE GENOMIC DNA]</scope>
    <source>
        <strain evidence="2 3">HPM-16</strain>
    </source>
</reference>
<feature type="chain" id="PRO_5018988786" evidence="1">
    <location>
        <begin position="16"/>
        <end position="95"/>
    </location>
</feature>